<evidence type="ECO:0000313" key="2">
    <source>
        <dbReference type="EMBL" id="CCU82432.1"/>
    </source>
</evidence>
<dbReference type="STRING" id="546991.N1JJL4"/>
<keyword evidence="1" id="KW-0560">Oxidoreductase</keyword>
<dbReference type="EMBL" id="CAUH01006382">
    <property type="protein sequence ID" value="CCU82432.1"/>
    <property type="molecule type" value="Genomic_DNA"/>
</dbReference>
<keyword evidence="3" id="KW-1185">Reference proteome</keyword>
<dbReference type="Pfam" id="PF14027">
    <property type="entry name" value="Questin_oxidase"/>
    <property type="match status" value="1"/>
</dbReference>
<dbReference type="InterPro" id="IPR025337">
    <property type="entry name" value="Questin_oxidase-like"/>
</dbReference>
<evidence type="ECO:0008006" key="4">
    <source>
        <dbReference type="Google" id="ProtNLM"/>
    </source>
</evidence>
<dbReference type="GO" id="GO:0016491">
    <property type="term" value="F:oxidoreductase activity"/>
    <property type="evidence" value="ECO:0007669"/>
    <property type="project" value="UniProtKB-KW"/>
</dbReference>
<dbReference type="Proteomes" id="UP000015441">
    <property type="component" value="Unassembled WGS sequence"/>
</dbReference>
<protein>
    <recommendedName>
        <fullName evidence="4">Mgs207 protein</fullName>
    </recommendedName>
</protein>
<accession>N1JJL4</accession>
<dbReference type="PANTHER" id="PTHR35870:SF6">
    <property type="entry name" value="MGS207 PROTEIN"/>
    <property type="match status" value="1"/>
</dbReference>
<dbReference type="AlphaFoldDB" id="N1JJL4"/>
<sequence length="418" mass="48327">MSSPMIGWAPAFINMYRNLKISNFSTKPNTLPSVPIHETEIGSEKRIRTLRHLIRANHINHALFFNELKYHNHMSHILGSAYILGAGANQLQKIYDEEAKLLVPWEESPCEITTTDWREFLGDKRYQRAFIDFYEDELALKFDYDWKNLVEEYMFCEKKPLINGVIAGLGHSLIHLGYAYELSCKELAIEALAEASVSYDFLHKYIDDSSYTKPSTHSSKCLLELLNNIRQDHRLDNLITTSGFSNFDMLFTRCEDIILEHWNSWSIENIVEQLQSSQDIAIALLMRTLHPGVHTYDFYIAHVLTTTHAIRVLLPLIPENFHVNLLRQWWLMTLSVYVTQLRLEINATTEIPTIEKSWSYVEQKALTGVWSTDAHYVKTIRAIKEAATTWGDPNQNYLAAAIKFADDFEGWRFGGEGE</sequence>
<organism evidence="2 3">
    <name type="scientific">Blumeria graminis f. sp. hordei (strain DH14)</name>
    <name type="common">Barley powdery mildew</name>
    <name type="synonym">Oidium monilioides f. sp. hordei</name>
    <dbReference type="NCBI Taxonomy" id="546991"/>
    <lineage>
        <taxon>Eukaryota</taxon>
        <taxon>Fungi</taxon>
        <taxon>Dikarya</taxon>
        <taxon>Ascomycota</taxon>
        <taxon>Pezizomycotina</taxon>
        <taxon>Leotiomycetes</taxon>
        <taxon>Erysiphales</taxon>
        <taxon>Erysiphaceae</taxon>
        <taxon>Blumeria</taxon>
        <taxon>Blumeria hordei</taxon>
    </lineage>
</organism>
<dbReference type="eggNOG" id="ENOG502QSSH">
    <property type="taxonomic scope" value="Eukaryota"/>
</dbReference>
<dbReference type="InParanoid" id="N1JJL4"/>
<comment type="caution">
    <text evidence="2">The sequence shown here is derived from an EMBL/GenBank/DDBJ whole genome shotgun (WGS) entry which is preliminary data.</text>
</comment>
<dbReference type="OrthoDB" id="10265971at2759"/>
<proteinExistence type="predicted"/>
<evidence type="ECO:0000256" key="1">
    <source>
        <dbReference type="ARBA" id="ARBA00023002"/>
    </source>
</evidence>
<gene>
    <name evidence="2" type="ORF">BGHDH14_bgh05885</name>
</gene>
<name>N1JJL4_BLUG1</name>
<dbReference type="PANTHER" id="PTHR35870">
    <property type="entry name" value="PROTEIN, PUTATIVE (AFU_ORTHOLOGUE AFUA_5G03330)-RELATED"/>
    <property type="match status" value="1"/>
</dbReference>
<evidence type="ECO:0000313" key="3">
    <source>
        <dbReference type="Proteomes" id="UP000015441"/>
    </source>
</evidence>
<dbReference type="HOGENOM" id="CLU_036627_0_0_1"/>
<reference evidence="2 3" key="1">
    <citation type="journal article" date="2010" name="Science">
        <title>Genome expansion and gene loss in powdery mildew fungi reveal tradeoffs in extreme parasitism.</title>
        <authorList>
            <person name="Spanu P.D."/>
            <person name="Abbott J.C."/>
            <person name="Amselem J."/>
            <person name="Burgis T.A."/>
            <person name="Soanes D.M."/>
            <person name="Stueber K."/>
            <person name="Ver Loren van Themaat E."/>
            <person name="Brown J.K.M."/>
            <person name="Butcher S.A."/>
            <person name="Gurr S.J."/>
            <person name="Lebrun M.-H."/>
            <person name="Ridout C.J."/>
            <person name="Schulze-Lefert P."/>
            <person name="Talbot N.J."/>
            <person name="Ahmadinejad N."/>
            <person name="Ametz C."/>
            <person name="Barton G.R."/>
            <person name="Benjdia M."/>
            <person name="Bidzinski P."/>
            <person name="Bindschedler L.V."/>
            <person name="Both M."/>
            <person name="Brewer M.T."/>
            <person name="Cadle-Davidson L."/>
            <person name="Cadle-Davidson M.M."/>
            <person name="Collemare J."/>
            <person name="Cramer R."/>
            <person name="Frenkel O."/>
            <person name="Godfrey D."/>
            <person name="Harriman J."/>
            <person name="Hoede C."/>
            <person name="King B.C."/>
            <person name="Klages S."/>
            <person name="Kleemann J."/>
            <person name="Knoll D."/>
            <person name="Koti P.S."/>
            <person name="Kreplak J."/>
            <person name="Lopez-Ruiz F.J."/>
            <person name="Lu X."/>
            <person name="Maekawa T."/>
            <person name="Mahanil S."/>
            <person name="Micali C."/>
            <person name="Milgroom M.G."/>
            <person name="Montana G."/>
            <person name="Noir S."/>
            <person name="O'Connell R.J."/>
            <person name="Oberhaensli S."/>
            <person name="Parlange F."/>
            <person name="Pedersen C."/>
            <person name="Quesneville H."/>
            <person name="Reinhardt R."/>
            <person name="Rott M."/>
            <person name="Sacristan S."/>
            <person name="Schmidt S.M."/>
            <person name="Schoen M."/>
            <person name="Skamnioti P."/>
            <person name="Sommer H."/>
            <person name="Stephens A."/>
            <person name="Takahara H."/>
            <person name="Thordal-Christensen H."/>
            <person name="Vigouroux M."/>
            <person name="Wessling R."/>
            <person name="Wicker T."/>
            <person name="Panstruga R."/>
        </authorList>
    </citation>
    <scope>NUCLEOTIDE SEQUENCE [LARGE SCALE GENOMIC DNA]</scope>
    <source>
        <strain evidence="2">DH14</strain>
    </source>
</reference>